<keyword evidence="1 6" id="KW-0560">Oxidoreductase</keyword>
<accession>B2T8P5</accession>
<evidence type="ECO:0000313" key="6">
    <source>
        <dbReference type="EMBL" id="ACD20714.1"/>
    </source>
</evidence>
<dbReference type="PANTHER" id="PTHR43060">
    <property type="entry name" value="3-HYDROXYISOBUTYRATE DEHYDROGENASE-LIKE 1, MITOCHONDRIAL-RELATED"/>
    <property type="match status" value="1"/>
</dbReference>
<dbReference type="RefSeq" id="WP_012428222.1">
    <property type="nucleotide sequence ID" value="NC_010676.1"/>
</dbReference>
<evidence type="ECO:0000259" key="5">
    <source>
        <dbReference type="Pfam" id="PF14833"/>
    </source>
</evidence>
<dbReference type="Proteomes" id="UP000001739">
    <property type="component" value="Chromosome 2"/>
</dbReference>
<dbReference type="PANTHER" id="PTHR43060:SF15">
    <property type="entry name" value="3-HYDROXYISOBUTYRATE DEHYDROGENASE-LIKE 1, MITOCHONDRIAL-RELATED"/>
    <property type="match status" value="1"/>
</dbReference>
<evidence type="ECO:0000256" key="2">
    <source>
        <dbReference type="ARBA" id="ARBA00023027"/>
    </source>
</evidence>
<feature type="active site" evidence="3">
    <location>
        <position position="181"/>
    </location>
</feature>
<protein>
    <submittedName>
        <fullName evidence="6">2-hydroxy-3-oxopropionate reductase</fullName>
        <ecNumber evidence="6">1.1.1.60</ecNumber>
    </submittedName>
</protein>
<dbReference type="GO" id="GO:0008679">
    <property type="term" value="F:2-hydroxy-3-oxopropionate reductase activity"/>
    <property type="evidence" value="ECO:0007669"/>
    <property type="project" value="UniProtKB-EC"/>
</dbReference>
<evidence type="ECO:0000313" key="7">
    <source>
        <dbReference type="Proteomes" id="UP000001739"/>
    </source>
</evidence>
<evidence type="ECO:0000259" key="4">
    <source>
        <dbReference type="Pfam" id="PF03446"/>
    </source>
</evidence>
<sequence>MWELESPRVGFCGLGKMGLPMTQRLLNSGRQVAVWNRSMQKAQALETAQPGQCKAFASPAELAGQANVVMLCLADSHAVEKVVFGTDGLVEGAGKNGIVLVDHSTITPAQTRSFAARWQETTGGHWVDAPVSGGTAGAIAGTLAVTAGGHATLVNYVAPLMVAYSANLTHMGELGAGQATKLANQVIVMTTIAAIAEATRLAEHAGVDAVRLPAALAGGWADSILLQTLQPRMVVPPETPSGSIRTMLKDLNAVESLACESGVALPIARRVQEWLQKAIDEGLGGSDISQIVKVKMT</sequence>
<dbReference type="GO" id="GO:0051287">
    <property type="term" value="F:NAD binding"/>
    <property type="evidence" value="ECO:0007669"/>
    <property type="project" value="InterPro"/>
</dbReference>
<name>B2T8P5_PARPJ</name>
<reference evidence="6 7" key="1">
    <citation type="journal article" date="2011" name="J. Bacteriol.">
        <title>Complete genome sequence of the plant growth-promoting endophyte Burkholderia phytofirmans strain PsJN.</title>
        <authorList>
            <person name="Weilharter A."/>
            <person name="Mitter B."/>
            <person name="Shin M.V."/>
            <person name="Chain P.S."/>
            <person name="Nowak J."/>
            <person name="Sessitsch A."/>
        </authorList>
    </citation>
    <scope>NUCLEOTIDE SEQUENCE [LARGE SCALE GENOMIC DNA]</scope>
    <source>
        <strain evidence="7">DSM 17436 / LMG 22146 / PsJN</strain>
    </source>
</reference>
<dbReference type="Gene3D" id="1.10.1040.10">
    <property type="entry name" value="N-(1-d-carboxylethyl)-l-norvaline Dehydrogenase, domain 2"/>
    <property type="match status" value="1"/>
</dbReference>
<dbReference type="InterPro" id="IPR008927">
    <property type="entry name" value="6-PGluconate_DH-like_C_sf"/>
</dbReference>
<dbReference type="EMBL" id="CP001053">
    <property type="protein sequence ID" value="ACD20714.1"/>
    <property type="molecule type" value="Genomic_DNA"/>
</dbReference>
<dbReference type="EC" id="1.1.1.60" evidence="6"/>
<dbReference type="eggNOG" id="COG2084">
    <property type="taxonomic scope" value="Bacteria"/>
</dbReference>
<feature type="domain" description="3-hydroxyisobutyrate dehydrogenase-like NAD-binding" evidence="5">
    <location>
        <begin position="175"/>
        <end position="294"/>
    </location>
</feature>
<proteinExistence type="predicted"/>
<organism evidence="6 7">
    <name type="scientific">Paraburkholderia phytofirmans (strain DSM 17436 / LMG 22146 / PsJN)</name>
    <name type="common">Burkholderia phytofirmans</name>
    <dbReference type="NCBI Taxonomy" id="398527"/>
    <lineage>
        <taxon>Bacteria</taxon>
        <taxon>Pseudomonadati</taxon>
        <taxon>Pseudomonadota</taxon>
        <taxon>Betaproteobacteria</taxon>
        <taxon>Burkholderiales</taxon>
        <taxon>Burkholderiaceae</taxon>
        <taxon>Paraburkholderia</taxon>
    </lineage>
</organism>
<evidence type="ECO:0000256" key="1">
    <source>
        <dbReference type="ARBA" id="ARBA00023002"/>
    </source>
</evidence>
<dbReference type="Pfam" id="PF03446">
    <property type="entry name" value="NAD_binding_2"/>
    <property type="match status" value="1"/>
</dbReference>
<dbReference type="STRING" id="398527.Bphyt_6400"/>
<dbReference type="InterPro" id="IPR036291">
    <property type="entry name" value="NAD(P)-bd_dom_sf"/>
</dbReference>
<feature type="domain" description="6-phosphogluconate dehydrogenase NADP-binding" evidence="4">
    <location>
        <begin position="8"/>
        <end position="172"/>
    </location>
</feature>
<dbReference type="InterPro" id="IPR006115">
    <property type="entry name" value="6PGDH_NADP-bd"/>
</dbReference>
<dbReference type="PIRSF" id="PIRSF000103">
    <property type="entry name" value="HIBADH"/>
    <property type="match status" value="1"/>
</dbReference>
<dbReference type="AlphaFoldDB" id="B2T8P5"/>
<dbReference type="SUPFAM" id="SSF51735">
    <property type="entry name" value="NAD(P)-binding Rossmann-fold domains"/>
    <property type="match status" value="1"/>
</dbReference>
<dbReference type="HOGENOM" id="CLU_035117_1_0_4"/>
<dbReference type="SUPFAM" id="SSF48179">
    <property type="entry name" value="6-phosphogluconate dehydrogenase C-terminal domain-like"/>
    <property type="match status" value="1"/>
</dbReference>
<dbReference type="InterPro" id="IPR013328">
    <property type="entry name" value="6PGD_dom2"/>
</dbReference>
<dbReference type="Gene3D" id="3.40.50.720">
    <property type="entry name" value="NAD(P)-binding Rossmann-like Domain"/>
    <property type="match status" value="1"/>
</dbReference>
<dbReference type="GO" id="GO:0050661">
    <property type="term" value="F:NADP binding"/>
    <property type="evidence" value="ECO:0007669"/>
    <property type="project" value="InterPro"/>
</dbReference>
<gene>
    <name evidence="6" type="ordered locus">Bphyt_6400</name>
</gene>
<dbReference type="InterPro" id="IPR029154">
    <property type="entry name" value="HIBADH-like_NADP-bd"/>
</dbReference>
<keyword evidence="2" id="KW-0520">NAD</keyword>
<dbReference type="Pfam" id="PF14833">
    <property type="entry name" value="NAD_binding_11"/>
    <property type="match status" value="1"/>
</dbReference>
<dbReference type="InterPro" id="IPR015815">
    <property type="entry name" value="HIBADH-related"/>
</dbReference>
<evidence type="ECO:0000256" key="3">
    <source>
        <dbReference type="PIRSR" id="PIRSR000103-1"/>
    </source>
</evidence>
<dbReference type="KEGG" id="bpy:Bphyt_6400"/>